<dbReference type="InterPro" id="IPR020846">
    <property type="entry name" value="MFS_dom"/>
</dbReference>
<feature type="transmembrane region" description="Helical" evidence="3">
    <location>
        <begin position="249"/>
        <end position="274"/>
    </location>
</feature>
<dbReference type="InterPro" id="IPR011701">
    <property type="entry name" value="MFS"/>
</dbReference>
<protein>
    <submittedName>
        <fullName evidence="6">MFS domain-containing protein</fullName>
    </submittedName>
</protein>
<keyword evidence="5" id="KW-1185">Reference proteome</keyword>
<dbReference type="SUPFAM" id="SSF103473">
    <property type="entry name" value="MFS general substrate transporter"/>
    <property type="match status" value="1"/>
</dbReference>
<dbReference type="Pfam" id="PF07690">
    <property type="entry name" value="MFS_1"/>
    <property type="match status" value="1"/>
</dbReference>
<feature type="region of interest" description="Disordered" evidence="2">
    <location>
        <begin position="398"/>
        <end position="420"/>
    </location>
</feature>
<dbReference type="Gene3D" id="1.20.1250.20">
    <property type="entry name" value="MFS general substrate transporter like domains"/>
    <property type="match status" value="2"/>
</dbReference>
<name>A0A1I8AQM7_9BILA</name>
<feature type="domain" description="Major facilitator superfamily (MFS) profile" evidence="4">
    <location>
        <begin position="27"/>
        <end position="420"/>
    </location>
</feature>
<feature type="transmembrane region" description="Helical" evidence="3">
    <location>
        <begin position="20"/>
        <end position="45"/>
    </location>
</feature>
<feature type="transmembrane region" description="Helical" evidence="3">
    <location>
        <begin position="102"/>
        <end position="120"/>
    </location>
</feature>
<evidence type="ECO:0000256" key="1">
    <source>
        <dbReference type="ARBA" id="ARBA00004141"/>
    </source>
</evidence>
<feature type="transmembrane region" description="Helical" evidence="3">
    <location>
        <begin position="195"/>
        <end position="214"/>
    </location>
</feature>
<keyword evidence="3" id="KW-1133">Transmembrane helix</keyword>
<dbReference type="WBParaSite" id="L893_g8217.t1">
    <property type="protein sequence ID" value="L893_g8217.t1"/>
    <property type="gene ID" value="L893_g8217"/>
</dbReference>
<proteinExistence type="predicted"/>
<feature type="transmembrane region" description="Helical" evidence="3">
    <location>
        <begin position="162"/>
        <end position="183"/>
    </location>
</feature>
<dbReference type="PANTHER" id="PTHR45757:SF12">
    <property type="entry name" value="MAJOR FACILITATOR SUPERFAMILY (MFS) PROFILE DOMAIN-CONTAINING PROTEIN"/>
    <property type="match status" value="1"/>
</dbReference>
<keyword evidence="3" id="KW-0472">Membrane</keyword>
<dbReference type="PANTHER" id="PTHR45757">
    <property type="entry name" value="PROTEIN CBG23364-RELATED"/>
    <property type="match status" value="1"/>
</dbReference>
<feature type="compositionally biased region" description="Low complexity" evidence="2">
    <location>
        <begin position="398"/>
        <end position="412"/>
    </location>
</feature>
<comment type="subcellular location">
    <subcellularLocation>
        <location evidence="1">Membrane</location>
        <topology evidence="1">Multi-pass membrane protein</topology>
    </subcellularLocation>
</comment>
<dbReference type="GO" id="GO:0022857">
    <property type="term" value="F:transmembrane transporter activity"/>
    <property type="evidence" value="ECO:0007669"/>
    <property type="project" value="InterPro"/>
</dbReference>
<dbReference type="GO" id="GO:0016020">
    <property type="term" value="C:membrane"/>
    <property type="evidence" value="ECO:0007669"/>
    <property type="project" value="UniProtKB-SubCell"/>
</dbReference>
<organism evidence="5 6">
    <name type="scientific">Steinernema glaseri</name>
    <dbReference type="NCBI Taxonomy" id="37863"/>
    <lineage>
        <taxon>Eukaryota</taxon>
        <taxon>Metazoa</taxon>
        <taxon>Ecdysozoa</taxon>
        <taxon>Nematoda</taxon>
        <taxon>Chromadorea</taxon>
        <taxon>Rhabditida</taxon>
        <taxon>Tylenchina</taxon>
        <taxon>Panagrolaimomorpha</taxon>
        <taxon>Strongyloidoidea</taxon>
        <taxon>Steinernematidae</taxon>
        <taxon>Steinernema</taxon>
    </lineage>
</organism>
<feature type="transmembrane region" description="Helical" evidence="3">
    <location>
        <begin position="326"/>
        <end position="347"/>
    </location>
</feature>
<reference evidence="6" key="1">
    <citation type="submission" date="2016-11" db="UniProtKB">
        <authorList>
            <consortium name="WormBaseParasite"/>
        </authorList>
    </citation>
    <scope>IDENTIFICATION</scope>
</reference>
<feature type="transmembrane region" description="Helical" evidence="3">
    <location>
        <begin position="76"/>
        <end position="95"/>
    </location>
</feature>
<evidence type="ECO:0000256" key="3">
    <source>
        <dbReference type="SAM" id="Phobius"/>
    </source>
</evidence>
<accession>A0A1I8AQM7</accession>
<dbReference type="Proteomes" id="UP000095287">
    <property type="component" value="Unplaced"/>
</dbReference>
<evidence type="ECO:0000256" key="2">
    <source>
        <dbReference type="SAM" id="MobiDB-lite"/>
    </source>
</evidence>
<keyword evidence="3" id="KW-0812">Transmembrane</keyword>
<feature type="transmembrane region" description="Helical" evidence="3">
    <location>
        <begin position="126"/>
        <end position="150"/>
    </location>
</feature>
<evidence type="ECO:0000313" key="5">
    <source>
        <dbReference type="Proteomes" id="UP000095287"/>
    </source>
</evidence>
<evidence type="ECO:0000313" key="6">
    <source>
        <dbReference type="WBParaSite" id="L893_g8217.t1"/>
    </source>
</evidence>
<dbReference type="AlphaFoldDB" id="A0A1I8AQM7"/>
<feature type="transmembrane region" description="Helical" evidence="3">
    <location>
        <begin position="353"/>
        <end position="374"/>
    </location>
</feature>
<dbReference type="InterPro" id="IPR036259">
    <property type="entry name" value="MFS_trans_sf"/>
</dbReference>
<sequence length="420" mass="45964">MTADAPPKKPSFTFADKTRYAILVLSTLCLSIIQSNTLTLNFTIICMGPPSSQNGTLEEDLDASPYVYSPSQKSQLFSIVAVGALVAVYPTIWLIQLFGPRKVVSVYGLVSALSTALIPLSASWGFYYFLVMRFIQGSALSVCLNVIGYVTGHWSMLKTNALFIAFLSCFYQFGPIFTMPVSGLLCESSFGWPSVYYLHAIITVVLFVLFYYFYRDVPHMHRNVSEKELGKIQRGKEGMPQREPVPYKAILTSHAIWACWVAAIGNFMGVQLTMQYSPTYLNKVMGFPVEMTGLLAAIPQVFTFITKIVAGLISDKASCCSPEASVKIFNTIAVGGMGIFCFGLAFIPKSAPFLGLVFFYGACIILGFNCGAFFKSSQIIARYGSWGFTFTPSFPGSTTTSSWATTRSSTASPPYLSPSS</sequence>
<feature type="transmembrane region" description="Helical" evidence="3">
    <location>
        <begin position="294"/>
        <end position="314"/>
    </location>
</feature>
<dbReference type="PROSITE" id="PS50850">
    <property type="entry name" value="MFS"/>
    <property type="match status" value="1"/>
</dbReference>
<evidence type="ECO:0000259" key="4">
    <source>
        <dbReference type="PROSITE" id="PS50850"/>
    </source>
</evidence>